<dbReference type="Proteomes" id="UP000238348">
    <property type="component" value="Chromosome"/>
</dbReference>
<evidence type="ECO:0000313" key="2">
    <source>
        <dbReference type="EMBL" id="AUX40154.1"/>
    </source>
</evidence>
<sequence>MPTRFETLSTRLRNLWKPRKQPTASRAYRCQCGRPVFFRNSECLACNTPLGYETEHAKVLPLQRGPDEGTWQLCQDAGGPRQLYRRCGNFDTAAGCNWLIPVTAGEAPALCAACRLNRTIPDVGNSEHRQLWARVEVAKRRLVSQLLALNLPVKSKVGEDPERGLCFDFLASPPDGPRVMTGHADGVITLNIEEADDPTRERIRAAMREPYRTLLGHFRHEVGHYYWDRLVRDSGWLAPFRELFGDEQQDYAAALKANYEQGPPADWPQRFVSAYASMHPWEDWAETWAHYLHMVDTVDTALSFGIDADEVEIEAEAWGTDALWWPDHPTAESFLRFLNAWVELTAVLNEMSRSMGQHDFYPFVLPRVAVAKLQFIHLVVNGVPVPASAASRAA</sequence>
<proteinExistence type="predicted"/>
<name>A0A2L0ELI2_SORCE</name>
<dbReference type="AlphaFoldDB" id="A0A2L0ELI2"/>
<evidence type="ECO:0000259" key="1">
    <source>
        <dbReference type="Pfam" id="PF10005"/>
    </source>
</evidence>
<organism evidence="2 3">
    <name type="scientific">Sorangium cellulosum</name>
    <name type="common">Polyangium cellulosum</name>
    <dbReference type="NCBI Taxonomy" id="56"/>
    <lineage>
        <taxon>Bacteria</taxon>
        <taxon>Pseudomonadati</taxon>
        <taxon>Myxococcota</taxon>
        <taxon>Polyangia</taxon>
        <taxon>Polyangiales</taxon>
        <taxon>Polyangiaceae</taxon>
        <taxon>Sorangium</taxon>
    </lineage>
</organism>
<dbReference type="Pfam" id="PF10005">
    <property type="entry name" value="Zn_ribbon_DZR_6"/>
    <property type="match status" value="1"/>
</dbReference>
<dbReference type="InterPro" id="IPR011201">
    <property type="entry name" value="Zinc-ribbon_6_bact"/>
</dbReference>
<dbReference type="OrthoDB" id="256753at2"/>
<gene>
    <name evidence="2" type="ORF">SOCE26_015510</name>
</gene>
<protein>
    <recommendedName>
        <fullName evidence="1">Zinc-ribbon domain-containing protein</fullName>
    </recommendedName>
</protein>
<feature type="domain" description="Zinc-ribbon" evidence="1">
    <location>
        <begin position="28"/>
        <end position="123"/>
    </location>
</feature>
<dbReference type="PIRSF" id="PIRSF012641">
    <property type="entry name" value="UCP012641"/>
    <property type="match status" value="1"/>
</dbReference>
<reference evidence="2 3" key="1">
    <citation type="submission" date="2015-09" db="EMBL/GenBank/DDBJ databases">
        <title>Sorangium comparison.</title>
        <authorList>
            <person name="Zaburannyi N."/>
            <person name="Bunk B."/>
            <person name="Overmann J."/>
            <person name="Mueller R."/>
        </authorList>
    </citation>
    <scope>NUCLEOTIDE SEQUENCE [LARGE SCALE GENOMIC DNA]</scope>
    <source>
        <strain evidence="2 3">So ce26</strain>
    </source>
</reference>
<dbReference type="InterPro" id="IPR031321">
    <property type="entry name" value="UCP012641"/>
</dbReference>
<dbReference type="EMBL" id="CP012673">
    <property type="protein sequence ID" value="AUX40154.1"/>
    <property type="molecule type" value="Genomic_DNA"/>
</dbReference>
<evidence type="ECO:0000313" key="3">
    <source>
        <dbReference type="Proteomes" id="UP000238348"/>
    </source>
</evidence>
<accession>A0A2L0ELI2</accession>
<dbReference type="Pfam" id="PF15887">
    <property type="entry name" value="Peptidase_Mx"/>
    <property type="match status" value="1"/>
</dbReference>
<dbReference type="RefSeq" id="WP_104978006.1">
    <property type="nucleotide sequence ID" value="NZ_CP012673.1"/>
</dbReference>
<dbReference type="Gene3D" id="3.40.390.70">
    <property type="match status" value="1"/>
</dbReference>